<feature type="domain" description="ABC-2 type transporter transmembrane" evidence="6">
    <location>
        <begin position="16"/>
        <end position="361"/>
    </location>
</feature>
<evidence type="ECO:0000313" key="8">
    <source>
        <dbReference type="Proteomes" id="UP001299546"/>
    </source>
</evidence>
<keyword evidence="3 5" id="KW-1133">Transmembrane helix</keyword>
<dbReference type="InterPro" id="IPR013525">
    <property type="entry name" value="ABC2_TM"/>
</dbReference>
<accession>A0ABS8DER7</accession>
<feature type="transmembrane region" description="Helical" evidence="5">
    <location>
        <begin position="223"/>
        <end position="243"/>
    </location>
</feature>
<proteinExistence type="predicted"/>
<evidence type="ECO:0000259" key="6">
    <source>
        <dbReference type="Pfam" id="PF12698"/>
    </source>
</evidence>
<feature type="transmembrane region" description="Helical" evidence="5">
    <location>
        <begin position="285"/>
        <end position="303"/>
    </location>
</feature>
<keyword evidence="8" id="KW-1185">Reference proteome</keyword>
<evidence type="ECO:0000313" key="7">
    <source>
        <dbReference type="EMBL" id="MCB7386911.1"/>
    </source>
</evidence>
<reference evidence="7 8" key="1">
    <citation type="submission" date="2021-10" db="EMBL/GenBank/DDBJ databases">
        <title>Collection of gut derived symbiotic bacterial strains cultured from healthy donors.</title>
        <authorList>
            <person name="Lin H."/>
            <person name="Littmann E."/>
            <person name="Kohout C."/>
            <person name="Pamer E.G."/>
        </authorList>
    </citation>
    <scope>NUCLEOTIDE SEQUENCE [LARGE SCALE GENOMIC DNA]</scope>
    <source>
        <strain evidence="7 8">DFI.1.165</strain>
    </source>
</reference>
<dbReference type="PANTHER" id="PTHR43027:SF1">
    <property type="entry name" value="DOXORUBICIN RESISTANCE ABC TRANSPORTER PERMEASE PROTEIN DRRC-RELATED"/>
    <property type="match status" value="1"/>
</dbReference>
<evidence type="ECO:0000256" key="1">
    <source>
        <dbReference type="ARBA" id="ARBA00004141"/>
    </source>
</evidence>
<dbReference type="InterPro" id="IPR052902">
    <property type="entry name" value="ABC-2_transporter"/>
</dbReference>
<feature type="transmembrane region" description="Helical" evidence="5">
    <location>
        <begin position="20"/>
        <end position="37"/>
    </location>
</feature>
<organism evidence="7 8">
    <name type="scientific">Bariatricus massiliensis</name>
    <dbReference type="NCBI Taxonomy" id="1745713"/>
    <lineage>
        <taxon>Bacteria</taxon>
        <taxon>Bacillati</taxon>
        <taxon>Bacillota</taxon>
        <taxon>Clostridia</taxon>
        <taxon>Lachnospirales</taxon>
        <taxon>Lachnospiraceae</taxon>
        <taxon>Bariatricus</taxon>
    </lineage>
</organism>
<protein>
    <submittedName>
        <fullName evidence="7">ABC transporter permease</fullName>
    </submittedName>
</protein>
<keyword evidence="4 5" id="KW-0472">Membrane</keyword>
<evidence type="ECO:0000256" key="3">
    <source>
        <dbReference type="ARBA" id="ARBA00022989"/>
    </source>
</evidence>
<sequence length="372" mass="41375">MMHLIKYRLLQTLRDKTTMFWALAFPIIMSVFFYFSIGKSSFEDTFKEIPAALVETGTEEENKVFSKYLDSFDGQLLKLEPMSEEEALTALNEGRIEGIFYDDRSLSVSTNGILPSILETLLDSYVKNEAMLTTIANEHPERLPQAVQTIQAYSEMTEEVAVGGKTLDTSLSFFFALIGMTCLYGCFPAIQTMMETRANLSPLGARQCVTPTGKMKRICANFLVTYLIQLANVMLVLCFMKYVLRLDFGNQMGGMILICMFGSLIGNSLGIVVGASGKWSEAAKIGVLIGICMGLCFLGGLMTPDIRTYIELYVPIINRINPAAIISDAFYCLNVFDDSEKLTRCLATLAGMSVLLVSASFLMVRRERYDSL</sequence>
<keyword evidence="2 5" id="KW-0812">Transmembrane</keyword>
<dbReference type="PANTHER" id="PTHR43027">
    <property type="entry name" value="DOXORUBICIN RESISTANCE ABC TRANSPORTER PERMEASE PROTEIN DRRC-RELATED"/>
    <property type="match status" value="1"/>
</dbReference>
<evidence type="ECO:0000256" key="4">
    <source>
        <dbReference type="ARBA" id="ARBA00023136"/>
    </source>
</evidence>
<dbReference type="Pfam" id="PF12698">
    <property type="entry name" value="ABC2_membrane_3"/>
    <property type="match status" value="1"/>
</dbReference>
<comment type="subcellular location">
    <subcellularLocation>
        <location evidence="1">Membrane</location>
        <topology evidence="1">Multi-pass membrane protein</topology>
    </subcellularLocation>
</comment>
<name>A0ABS8DER7_9FIRM</name>
<dbReference type="Proteomes" id="UP001299546">
    <property type="component" value="Unassembled WGS sequence"/>
</dbReference>
<feature type="transmembrane region" description="Helical" evidence="5">
    <location>
        <begin position="171"/>
        <end position="190"/>
    </location>
</feature>
<comment type="caution">
    <text evidence="7">The sequence shown here is derived from an EMBL/GenBank/DDBJ whole genome shotgun (WGS) entry which is preliminary data.</text>
</comment>
<dbReference type="RefSeq" id="WP_066736067.1">
    <property type="nucleotide sequence ID" value="NZ_JAJCIQ010000002.1"/>
</dbReference>
<feature type="transmembrane region" description="Helical" evidence="5">
    <location>
        <begin position="346"/>
        <end position="364"/>
    </location>
</feature>
<gene>
    <name evidence="7" type="ORF">LIZ65_06385</name>
</gene>
<evidence type="ECO:0000256" key="5">
    <source>
        <dbReference type="SAM" id="Phobius"/>
    </source>
</evidence>
<feature type="transmembrane region" description="Helical" evidence="5">
    <location>
        <begin position="255"/>
        <end position="273"/>
    </location>
</feature>
<dbReference type="EMBL" id="JAJCIS010000002">
    <property type="protein sequence ID" value="MCB7386911.1"/>
    <property type="molecule type" value="Genomic_DNA"/>
</dbReference>
<evidence type="ECO:0000256" key="2">
    <source>
        <dbReference type="ARBA" id="ARBA00022692"/>
    </source>
</evidence>